<gene>
    <name evidence="1" type="ORF">Patl1_32820</name>
</gene>
<sequence>MVKSRQRHLTAALENNSNTELYLNEDEDWVIVKKQKVTILVPSLPTANKSTMPTLGPSQRQASPRKAINKQSQYSTDACSKKPIAIAKPPLVDSRMEPENPVHARGSVSRYTLGVMDMSRTIRCSRTFHGISGSIDRSMLLNQRLRALNLERKLQKAGGLSRWLASLGLGQFVRLFQRKSINKFQLVNLNMKKLKDMGADAVGPRRKLMHAIECVCQPYCFEAL</sequence>
<organism evidence="1 2">
    <name type="scientific">Pistacia atlantica</name>
    <dbReference type="NCBI Taxonomy" id="434234"/>
    <lineage>
        <taxon>Eukaryota</taxon>
        <taxon>Viridiplantae</taxon>
        <taxon>Streptophyta</taxon>
        <taxon>Embryophyta</taxon>
        <taxon>Tracheophyta</taxon>
        <taxon>Spermatophyta</taxon>
        <taxon>Magnoliopsida</taxon>
        <taxon>eudicotyledons</taxon>
        <taxon>Gunneridae</taxon>
        <taxon>Pentapetalae</taxon>
        <taxon>rosids</taxon>
        <taxon>malvids</taxon>
        <taxon>Sapindales</taxon>
        <taxon>Anacardiaceae</taxon>
        <taxon>Pistacia</taxon>
    </lineage>
</organism>
<accession>A0ACC1APQ2</accession>
<reference evidence="2" key="1">
    <citation type="journal article" date="2023" name="G3 (Bethesda)">
        <title>Genome assembly and association tests identify interacting loci associated with vigor, precocity, and sex in interspecific pistachio rootstocks.</title>
        <authorList>
            <person name="Palmer W."/>
            <person name="Jacygrad E."/>
            <person name="Sagayaradj S."/>
            <person name="Cavanaugh K."/>
            <person name="Han R."/>
            <person name="Bertier L."/>
            <person name="Beede B."/>
            <person name="Kafkas S."/>
            <person name="Golino D."/>
            <person name="Preece J."/>
            <person name="Michelmore R."/>
        </authorList>
    </citation>
    <scope>NUCLEOTIDE SEQUENCE [LARGE SCALE GENOMIC DNA]</scope>
</reference>
<comment type="caution">
    <text evidence="1">The sequence shown here is derived from an EMBL/GenBank/DDBJ whole genome shotgun (WGS) entry which is preliminary data.</text>
</comment>
<proteinExistence type="predicted"/>
<protein>
    <submittedName>
        <fullName evidence="1">Uncharacterized protein</fullName>
    </submittedName>
</protein>
<keyword evidence="2" id="KW-1185">Reference proteome</keyword>
<dbReference type="EMBL" id="CM047905">
    <property type="protein sequence ID" value="KAJ0088637.1"/>
    <property type="molecule type" value="Genomic_DNA"/>
</dbReference>
<name>A0ACC1APQ2_9ROSI</name>
<evidence type="ECO:0000313" key="2">
    <source>
        <dbReference type="Proteomes" id="UP001164250"/>
    </source>
</evidence>
<dbReference type="Proteomes" id="UP001164250">
    <property type="component" value="Chromosome 9"/>
</dbReference>
<evidence type="ECO:0000313" key="1">
    <source>
        <dbReference type="EMBL" id="KAJ0088637.1"/>
    </source>
</evidence>